<dbReference type="PANTHER" id="PTHR16322">
    <property type="entry name" value="PHOSPHOPROTEIN ASSOCIATED WITH GLYCOSPHINGOLIPID-ENRICHED MICRODOMAINS 1"/>
    <property type="match status" value="1"/>
</dbReference>
<accession>A0A1V4KGL6</accession>
<dbReference type="InterPro" id="IPR032748">
    <property type="entry name" value="PAG"/>
</dbReference>
<dbReference type="GO" id="GO:0050868">
    <property type="term" value="P:negative regulation of T cell activation"/>
    <property type="evidence" value="ECO:0007669"/>
    <property type="project" value="InterPro"/>
</dbReference>
<dbReference type="EMBL" id="LSYS01003169">
    <property type="protein sequence ID" value="OPJ83599.1"/>
    <property type="molecule type" value="Genomic_DNA"/>
</dbReference>
<keyword evidence="3" id="KW-1185">Reference proteome</keyword>
<evidence type="ECO:0000313" key="2">
    <source>
        <dbReference type="EMBL" id="OPJ83599.1"/>
    </source>
</evidence>
<feature type="compositionally biased region" description="Polar residues" evidence="1">
    <location>
        <begin position="291"/>
        <end position="307"/>
    </location>
</feature>
<feature type="compositionally biased region" description="Polar residues" evidence="1">
    <location>
        <begin position="331"/>
        <end position="340"/>
    </location>
</feature>
<reference evidence="2 3" key="1">
    <citation type="submission" date="2016-02" db="EMBL/GenBank/DDBJ databases">
        <title>Band-tailed pigeon sequencing and assembly.</title>
        <authorList>
            <person name="Soares A.E."/>
            <person name="Novak B.J."/>
            <person name="Rice E.S."/>
            <person name="O'Connell B."/>
            <person name="Chang D."/>
            <person name="Weber S."/>
            <person name="Shapiro B."/>
        </authorList>
    </citation>
    <scope>NUCLEOTIDE SEQUENCE [LARGE SCALE GENOMIC DNA]</scope>
    <source>
        <strain evidence="2">BTP2013</strain>
        <tissue evidence="2">Blood</tissue>
    </source>
</reference>
<feature type="region of interest" description="Disordered" evidence="1">
    <location>
        <begin position="321"/>
        <end position="399"/>
    </location>
</feature>
<feature type="region of interest" description="Disordered" evidence="1">
    <location>
        <begin position="131"/>
        <end position="150"/>
    </location>
</feature>
<dbReference type="Proteomes" id="UP000190648">
    <property type="component" value="Unassembled WGS sequence"/>
</dbReference>
<dbReference type="GO" id="GO:0045121">
    <property type="term" value="C:membrane raft"/>
    <property type="evidence" value="ECO:0007669"/>
    <property type="project" value="InterPro"/>
</dbReference>
<feature type="compositionally biased region" description="Basic and acidic residues" evidence="1">
    <location>
        <begin position="378"/>
        <end position="395"/>
    </location>
</feature>
<name>A0A1V4KGL6_PATFA</name>
<dbReference type="AlphaFoldDB" id="A0A1V4KGL6"/>
<dbReference type="PANTHER" id="PTHR16322:SF0">
    <property type="entry name" value="PHOSPHOPROTEIN ASSOCIATED WITH GLYCOSPHINGOLIPID-ENRICHED MICRODOMAINS 1"/>
    <property type="match status" value="1"/>
</dbReference>
<protein>
    <submittedName>
        <fullName evidence="2">Phosphoprotein associated with glycosphingolipid-enriched microdomains 1</fullName>
    </submittedName>
</protein>
<dbReference type="OrthoDB" id="9874312at2759"/>
<feature type="compositionally biased region" description="Basic and acidic residues" evidence="1">
    <location>
        <begin position="141"/>
        <end position="150"/>
    </location>
</feature>
<comment type="caution">
    <text evidence="2">The sequence shown here is derived from an EMBL/GenBank/DDBJ whole genome shotgun (WGS) entry which is preliminary data.</text>
</comment>
<feature type="compositionally biased region" description="Polar residues" evidence="1">
    <location>
        <begin position="489"/>
        <end position="498"/>
    </location>
</feature>
<sequence length="518" mass="57106">MRTAARPLRGRAPTLPASSPRPSCRAEEEEGEREEEEKEEGKERETRRNLLPLFPPLAALLPGPCGQRSAGGGILGRVSPRNRRLSEKTLVNTVYHLNIKLYRGSKHRSFYFLPGRGCMKTRVAGAVRNRSCNREKKAKHQNGDHENLMNVPSDKEVFSHSITSSATEPPPSSDQNGVLSNGEVLSEDSTTACIQPYEEVQTSVSDLLDQQDSLGKSIKCHQSRELPSIPPNNTMETIISARNAENDQGLGMEGPYEVLKDSSSQENIVEDCLYETVKEIKDVGAVASMEGSCNSKSKTSLTISEGQGQIPECRIESAEYASVDRNKKSRQSANSESPLDNTPDVEDELPPPVPMKLLDENENVQEKEVEEEVTEGASKPEKRLSSMSYKSREEDPSLTEDEISAMYSSVSKPGQGIKALDSPYTCIQEIVSQRSPSVCSGLYASVKDFENTLNATTVPQSADRPNGELEPDYEAIQSVSREEDRTLSVPHTNHSALSGENDYESIGDLQHHRDITRL</sequence>
<feature type="region of interest" description="Disordered" evidence="1">
    <location>
        <begin position="1"/>
        <end position="49"/>
    </location>
</feature>
<feature type="region of interest" description="Disordered" evidence="1">
    <location>
        <begin position="288"/>
        <end position="307"/>
    </location>
</feature>
<organism evidence="2 3">
    <name type="scientific">Patagioenas fasciata monilis</name>
    <dbReference type="NCBI Taxonomy" id="372326"/>
    <lineage>
        <taxon>Eukaryota</taxon>
        <taxon>Metazoa</taxon>
        <taxon>Chordata</taxon>
        <taxon>Craniata</taxon>
        <taxon>Vertebrata</taxon>
        <taxon>Euteleostomi</taxon>
        <taxon>Archelosauria</taxon>
        <taxon>Archosauria</taxon>
        <taxon>Dinosauria</taxon>
        <taxon>Saurischia</taxon>
        <taxon>Theropoda</taxon>
        <taxon>Coelurosauria</taxon>
        <taxon>Aves</taxon>
        <taxon>Neognathae</taxon>
        <taxon>Neoaves</taxon>
        <taxon>Columbimorphae</taxon>
        <taxon>Columbiformes</taxon>
        <taxon>Columbidae</taxon>
        <taxon>Patagioenas</taxon>
    </lineage>
</organism>
<feature type="compositionally biased region" description="Polar residues" evidence="1">
    <location>
        <begin position="160"/>
        <end position="179"/>
    </location>
</feature>
<gene>
    <name evidence="2" type="primary">PAG1</name>
    <name evidence="2" type="ORF">AV530_006465</name>
</gene>
<dbReference type="Pfam" id="PF15347">
    <property type="entry name" value="PAG"/>
    <property type="match status" value="1"/>
</dbReference>
<feature type="region of interest" description="Disordered" evidence="1">
    <location>
        <begin position="478"/>
        <end position="518"/>
    </location>
</feature>
<evidence type="ECO:0000256" key="1">
    <source>
        <dbReference type="SAM" id="MobiDB-lite"/>
    </source>
</evidence>
<dbReference type="STRING" id="372326.A0A1V4KGL6"/>
<dbReference type="GO" id="GO:0035556">
    <property type="term" value="P:intracellular signal transduction"/>
    <property type="evidence" value="ECO:0007669"/>
    <property type="project" value="InterPro"/>
</dbReference>
<dbReference type="GO" id="GO:0042169">
    <property type="term" value="F:SH2 domain binding"/>
    <property type="evidence" value="ECO:0007669"/>
    <property type="project" value="TreeGrafter"/>
</dbReference>
<proteinExistence type="predicted"/>
<dbReference type="GO" id="GO:0005886">
    <property type="term" value="C:plasma membrane"/>
    <property type="evidence" value="ECO:0007669"/>
    <property type="project" value="InterPro"/>
</dbReference>
<feature type="compositionally biased region" description="Acidic residues" evidence="1">
    <location>
        <begin position="360"/>
        <end position="374"/>
    </location>
</feature>
<feature type="compositionally biased region" description="Basic and acidic residues" evidence="1">
    <location>
        <begin position="39"/>
        <end position="48"/>
    </location>
</feature>
<feature type="compositionally biased region" description="Basic and acidic residues" evidence="1">
    <location>
        <begin position="509"/>
        <end position="518"/>
    </location>
</feature>
<evidence type="ECO:0000313" key="3">
    <source>
        <dbReference type="Proteomes" id="UP000190648"/>
    </source>
</evidence>
<feature type="region of interest" description="Disordered" evidence="1">
    <location>
        <begin position="157"/>
        <end position="181"/>
    </location>
</feature>
<feature type="compositionally biased region" description="Acidic residues" evidence="1">
    <location>
        <begin position="27"/>
        <end position="38"/>
    </location>
</feature>